<sequence length="11" mass="946">MAGSAVAAVGI</sequence>
<reference evidence="1 2" key="1">
    <citation type="submission" date="2018-01" db="EMBL/GenBank/DDBJ databases">
        <title>Comparison of the Chinese Bamboo Partridge and Red Junglefowl genome sequences highlights the importance of demography in genome evolution.</title>
        <authorList>
            <person name="Tiley G.P."/>
            <person name="Kimball R.T."/>
            <person name="Braun E.L."/>
            <person name="Burleigh J.G."/>
        </authorList>
    </citation>
    <scope>NUCLEOTIDE SEQUENCE [LARGE SCALE GENOMIC DNA]</scope>
    <source>
        <strain evidence="1">RTK389</strain>
        <tissue evidence="1">Blood</tissue>
    </source>
</reference>
<organism evidence="1 2">
    <name type="scientific">Bambusicola thoracicus</name>
    <name type="common">Chinese bamboo-partridge</name>
    <name type="synonym">Perdix thoracica</name>
    <dbReference type="NCBI Taxonomy" id="9083"/>
    <lineage>
        <taxon>Eukaryota</taxon>
        <taxon>Metazoa</taxon>
        <taxon>Chordata</taxon>
        <taxon>Craniata</taxon>
        <taxon>Vertebrata</taxon>
        <taxon>Euteleostomi</taxon>
        <taxon>Archelosauria</taxon>
        <taxon>Archosauria</taxon>
        <taxon>Dinosauria</taxon>
        <taxon>Saurischia</taxon>
        <taxon>Theropoda</taxon>
        <taxon>Coelurosauria</taxon>
        <taxon>Aves</taxon>
        <taxon>Neognathae</taxon>
        <taxon>Galloanserae</taxon>
        <taxon>Galliformes</taxon>
        <taxon>Phasianidae</taxon>
        <taxon>Perdicinae</taxon>
        <taxon>Bambusicola</taxon>
    </lineage>
</organism>
<accession>A0A2P4SRY6</accession>
<dbReference type="EMBL" id="PPHD01026568">
    <property type="protein sequence ID" value="POI26859.1"/>
    <property type="molecule type" value="Genomic_DNA"/>
</dbReference>
<protein>
    <submittedName>
        <fullName evidence="1">Uncharacterized protein</fullName>
    </submittedName>
</protein>
<evidence type="ECO:0000313" key="2">
    <source>
        <dbReference type="Proteomes" id="UP000237246"/>
    </source>
</evidence>
<gene>
    <name evidence="1" type="ORF">CIB84_009391</name>
</gene>
<dbReference type="Proteomes" id="UP000237246">
    <property type="component" value="Unassembled WGS sequence"/>
</dbReference>
<comment type="caution">
    <text evidence="1">The sequence shown here is derived from an EMBL/GenBank/DDBJ whole genome shotgun (WGS) entry which is preliminary data.</text>
</comment>
<name>A0A2P4SRY6_BAMTH</name>
<proteinExistence type="predicted"/>
<keyword evidence="2" id="KW-1185">Reference proteome</keyword>
<evidence type="ECO:0000313" key="1">
    <source>
        <dbReference type="EMBL" id="POI26859.1"/>
    </source>
</evidence>